<dbReference type="Proteomes" id="UP000694865">
    <property type="component" value="Unplaced"/>
</dbReference>
<keyword evidence="9" id="KW-1185">Reference proteome</keyword>
<protein>
    <submittedName>
        <fullName evidence="10">Prosaposin-like</fullName>
    </submittedName>
</protein>
<keyword evidence="5" id="KW-1015">Disulfide bond</keyword>
<dbReference type="InterPro" id="IPR008139">
    <property type="entry name" value="SaposinB_dom"/>
</dbReference>
<evidence type="ECO:0000256" key="6">
    <source>
        <dbReference type="ARBA" id="ARBA00023180"/>
    </source>
</evidence>
<dbReference type="InterPro" id="IPR007856">
    <property type="entry name" value="SapB_1"/>
</dbReference>
<organism evidence="9 10">
    <name type="scientific">Saccoglossus kowalevskii</name>
    <name type="common">Acorn worm</name>
    <dbReference type="NCBI Taxonomy" id="10224"/>
    <lineage>
        <taxon>Eukaryota</taxon>
        <taxon>Metazoa</taxon>
        <taxon>Hemichordata</taxon>
        <taxon>Enteropneusta</taxon>
        <taxon>Harrimaniidae</taxon>
        <taxon>Saccoglossus</taxon>
    </lineage>
</organism>
<comment type="subcellular location">
    <subcellularLocation>
        <location evidence="1">Secreted</location>
    </subcellularLocation>
</comment>
<dbReference type="GeneID" id="102809196"/>
<keyword evidence="3" id="KW-0732">Signal</keyword>
<dbReference type="InterPro" id="IPR008138">
    <property type="entry name" value="SapB_2"/>
</dbReference>
<evidence type="ECO:0000256" key="1">
    <source>
        <dbReference type="ARBA" id="ARBA00004613"/>
    </source>
</evidence>
<gene>
    <name evidence="10" type="primary">LOC102809196</name>
</gene>
<dbReference type="InterPro" id="IPR011001">
    <property type="entry name" value="Saposin-like"/>
</dbReference>
<evidence type="ECO:0000256" key="3">
    <source>
        <dbReference type="ARBA" id="ARBA00022729"/>
    </source>
</evidence>
<keyword evidence="2" id="KW-0964">Secreted</keyword>
<dbReference type="PANTHER" id="PTHR11480">
    <property type="entry name" value="SAPOSIN-RELATED"/>
    <property type="match status" value="1"/>
</dbReference>
<accession>A0ABM0LUY8</accession>
<sequence>MQQLDQMLGQNATEAEIIAALDDVCARLPGSLAEECKSFVDEYGPAVIQLLVNELDPQKVCSVLGLCKGNTLKVPAKNDQECDLCKLLVQYLDSTLAKNATQQEIEMALKQICAVLPSELKDQCNSLVDQYGPILFQLLEQLATPDAVCKFIGLCQSSTKNVGLNKCTYGPSYWCANESNAMMCNAVEHCKNHVW</sequence>
<dbReference type="Pfam" id="PF03489">
    <property type="entry name" value="SapB_2"/>
    <property type="match status" value="2"/>
</dbReference>
<evidence type="ECO:0000313" key="9">
    <source>
        <dbReference type="Proteomes" id="UP000694865"/>
    </source>
</evidence>
<evidence type="ECO:0000259" key="8">
    <source>
        <dbReference type="PROSITE" id="PS51110"/>
    </source>
</evidence>
<reference evidence="10" key="1">
    <citation type="submission" date="2025-08" db="UniProtKB">
        <authorList>
            <consortium name="RefSeq"/>
        </authorList>
    </citation>
    <scope>IDENTIFICATION</scope>
    <source>
        <tissue evidence="10">Testes</tissue>
    </source>
</reference>
<dbReference type="InterPro" id="IPR008373">
    <property type="entry name" value="Saposin"/>
</dbReference>
<dbReference type="PRINTS" id="PR01797">
    <property type="entry name" value="SAPOSIN"/>
</dbReference>
<evidence type="ECO:0000259" key="7">
    <source>
        <dbReference type="PROSITE" id="PS50015"/>
    </source>
</evidence>
<proteinExistence type="predicted"/>
<dbReference type="PROSITE" id="PS50015">
    <property type="entry name" value="SAP_B"/>
    <property type="match status" value="2"/>
</dbReference>
<feature type="domain" description="Saposin A-type" evidence="8">
    <location>
        <begin position="160"/>
        <end position="195"/>
    </location>
</feature>
<dbReference type="PANTHER" id="PTHR11480:SF3">
    <property type="entry name" value="BCDNA.GH08312"/>
    <property type="match status" value="1"/>
</dbReference>
<dbReference type="SMART" id="SM00162">
    <property type="entry name" value="SAPA"/>
    <property type="match status" value="1"/>
</dbReference>
<dbReference type="SUPFAM" id="SSF47862">
    <property type="entry name" value="Saposin"/>
    <property type="match status" value="2"/>
</dbReference>
<dbReference type="InterPro" id="IPR051428">
    <property type="entry name" value="Sphingo_Act-Surfact_Prot"/>
</dbReference>
<evidence type="ECO:0000256" key="2">
    <source>
        <dbReference type="ARBA" id="ARBA00022525"/>
    </source>
</evidence>
<dbReference type="PROSITE" id="PS51110">
    <property type="entry name" value="SAP_A"/>
    <property type="match status" value="1"/>
</dbReference>
<dbReference type="Gene3D" id="1.10.225.10">
    <property type="entry name" value="Saposin-like"/>
    <property type="match status" value="2"/>
</dbReference>
<name>A0ABM0LUY8_SACKO</name>
<dbReference type="SMART" id="SM00741">
    <property type="entry name" value="SapB"/>
    <property type="match status" value="2"/>
</dbReference>
<evidence type="ECO:0000256" key="5">
    <source>
        <dbReference type="ARBA" id="ARBA00023157"/>
    </source>
</evidence>
<keyword evidence="4" id="KW-0677">Repeat</keyword>
<evidence type="ECO:0000313" key="10">
    <source>
        <dbReference type="RefSeq" id="XP_006811579.1"/>
    </source>
</evidence>
<evidence type="ECO:0000256" key="4">
    <source>
        <dbReference type="ARBA" id="ARBA00022737"/>
    </source>
</evidence>
<dbReference type="RefSeq" id="XP_006811579.1">
    <property type="nucleotide sequence ID" value="XM_006811516.1"/>
</dbReference>
<dbReference type="InterPro" id="IPR003119">
    <property type="entry name" value="SAP_A"/>
</dbReference>
<keyword evidence="6" id="KW-0325">Glycoprotein</keyword>
<feature type="domain" description="Saposin B-type" evidence="7">
    <location>
        <begin position="1"/>
        <end position="71"/>
    </location>
</feature>
<feature type="domain" description="Saposin B-type" evidence="7">
    <location>
        <begin position="78"/>
        <end position="159"/>
    </location>
</feature>
<dbReference type="Pfam" id="PF02199">
    <property type="entry name" value="SapA"/>
    <property type="match status" value="1"/>
</dbReference>
<dbReference type="Pfam" id="PF05184">
    <property type="entry name" value="SapB_1"/>
    <property type="match status" value="2"/>
</dbReference>